<comment type="subcellular location">
    <subcellularLocation>
        <location evidence="1">Membrane</location>
    </subcellularLocation>
</comment>
<dbReference type="Pfam" id="PF00306">
    <property type="entry name" value="ATP-synt_ab_C"/>
    <property type="match status" value="1"/>
</dbReference>
<dbReference type="Pfam" id="PF00006">
    <property type="entry name" value="ATP-synt_ab"/>
    <property type="match status" value="1"/>
</dbReference>
<dbReference type="FunFam" id="3.40.50.300:FF:002432">
    <property type="entry name" value="ATP synthase subunit alpha, mitochondrial"/>
    <property type="match status" value="1"/>
</dbReference>
<evidence type="ECO:0000256" key="6">
    <source>
        <dbReference type="ARBA" id="ARBA00022840"/>
    </source>
</evidence>
<evidence type="ECO:0000256" key="9">
    <source>
        <dbReference type="ARBA" id="ARBA00023136"/>
    </source>
</evidence>
<feature type="domain" description="ATP synthase alpha subunit C-terminal" evidence="15">
    <location>
        <begin position="356"/>
        <end position="469"/>
    </location>
</feature>
<feature type="domain" description="ATPase F1/V1/A1 complex alpha/beta subunit nucleotide-binding" evidence="14">
    <location>
        <begin position="131"/>
        <end position="346"/>
    </location>
</feature>
<evidence type="ECO:0008006" key="18">
    <source>
        <dbReference type="Google" id="ProtNLM"/>
    </source>
</evidence>
<keyword evidence="5" id="KW-0375">Hydrogen ion transport</keyword>
<evidence type="ECO:0000256" key="2">
    <source>
        <dbReference type="ARBA" id="ARBA00008936"/>
    </source>
</evidence>
<evidence type="ECO:0000256" key="8">
    <source>
        <dbReference type="ARBA" id="ARBA00023065"/>
    </source>
</evidence>
<dbReference type="InterPro" id="IPR023366">
    <property type="entry name" value="ATP_synth_asu-like_sf"/>
</dbReference>
<evidence type="ECO:0000256" key="13">
    <source>
        <dbReference type="SAM" id="MobiDB-lite"/>
    </source>
</evidence>
<keyword evidence="8" id="KW-0406">Ion transport</keyword>
<evidence type="ECO:0000256" key="5">
    <source>
        <dbReference type="ARBA" id="ARBA00022781"/>
    </source>
</evidence>
<keyword evidence="7" id="KW-1278">Translocase</keyword>
<evidence type="ECO:0000256" key="7">
    <source>
        <dbReference type="ARBA" id="ARBA00022967"/>
    </source>
</evidence>
<dbReference type="PANTHER" id="PTHR48082">
    <property type="entry name" value="ATP SYNTHASE SUBUNIT ALPHA, MITOCHONDRIAL"/>
    <property type="match status" value="1"/>
</dbReference>
<dbReference type="SUPFAM" id="SSF50615">
    <property type="entry name" value="N-terminal domain of alpha and beta subunits of F1 ATP synthase"/>
    <property type="match status" value="1"/>
</dbReference>
<keyword evidence="4" id="KW-0547">Nucleotide-binding</keyword>
<proteinExistence type="inferred from homology"/>
<dbReference type="GO" id="GO:0046933">
    <property type="term" value="F:proton-transporting ATP synthase activity, rotational mechanism"/>
    <property type="evidence" value="ECO:0007669"/>
    <property type="project" value="InterPro"/>
</dbReference>
<evidence type="ECO:0000259" key="14">
    <source>
        <dbReference type="Pfam" id="PF00006"/>
    </source>
</evidence>
<feature type="region of interest" description="Disordered" evidence="13">
    <location>
        <begin position="481"/>
        <end position="504"/>
    </location>
</feature>
<feature type="compositionally biased region" description="Basic and acidic residues" evidence="13">
    <location>
        <begin position="485"/>
        <end position="504"/>
    </location>
</feature>
<reference evidence="16 17" key="1">
    <citation type="submission" date="2018-02" db="EMBL/GenBank/DDBJ databases">
        <title>Genomic Reconstructions from Amazon Rainforest and Pasture Soil Reveal Novel Insights into the Physiology of Candidate Phyla in Tropical Sites.</title>
        <authorList>
            <person name="Kroeger M.E."/>
            <person name="Delmont T."/>
            <person name="Eren A.M."/>
            <person name="Guo J."/>
            <person name="Meyer K.M."/>
            <person name="Khan K."/>
            <person name="Rodrigues J.L.M."/>
            <person name="Bohannan B.J.M."/>
            <person name="Tringe S."/>
            <person name="Borges C.D."/>
            <person name="Tiedje J."/>
            <person name="Tsai S.M."/>
            <person name="Nusslein K."/>
        </authorList>
    </citation>
    <scope>NUCLEOTIDE SEQUENCE [LARGE SCALE GENOMIC DNA]</scope>
    <source>
        <strain evidence="16">Amazon FNV 2010 28 9</strain>
    </source>
</reference>
<dbReference type="GO" id="GO:0005524">
    <property type="term" value="F:ATP binding"/>
    <property type="evidence" value="ECO:0007669"/>
    <property type="project" value="UniProtKB-KW"/>
</dbReference>
<keyword evidence="6" id="KW-0067">ATP-binding</keyword>
<name>A0A317JPQ2_9BACT</name>
<dbReference type="InterPro" id="IPR027417">
    <property type="entry name" value="P-loop_NTPase"/>
</dbReference>
<evidence type="ECO:0000313" key="16">
    <source>
        <dbReference type="EMBL" id="PWU23329.1"/>
    </source>
</evidence>
<dbReference type="InterPro" id="IPR005294">
    <property type="entry name" value="ATP_synth_F1_asu"/>
</dbReference>
<comment type="caution">
    <text evidence="16">The sequence shown here is derived from an EMBL/GenBank/DDBJ whole genome shotgun (WGS) entry which is preliminary data.</text>
</comment>
<comment type="subunit">
    <text evidence="12">F-type ATPases have 2 components, CF(1) - the catalytic core - and CF(0) - the membrane proton channel. CF(1) has five subunits: alpha(3), beta(3), gamma(1), delta(1), epsilon(1). CF(0) has four main subunits: a(1), b(1), b'(1) and c(9-12).</text>
</comment>
<keyword evidence="9" id="KW-0472">Membrane</keyword>
<dbReference type="Proteomes" id="UP000246104">
    <property type="component" value="Unassembled WGS sequence"/>
</dbReference>
<evidence type="ECO:0000256" key="3">
    <source>
        <dbReference type="ARBA" id="ARBA00022448"/>
    </source>
</evidence>
<dbReference type="InterPro" id="IPR038376">
    <property type="entry name" value="ATP_synth_asu_C_sf"/>
</dbReference>
<sequence length="504" mass="55964">MDQHITGENVGIVIGVREPIVTVSGLCGGNVHEIVHFELGGFGQIIRLRDDKAQVMCFHKESPRLGSGVRLSGEYLHLHVCPHILGSMITPLGEHLAGEHTCTHEKVTYPIESAPLPLMRRRLITQTMHTGLALVDLLLPLGLGQRQLVVGDRKTGKSTFLTQVAKMQVSLGHMVVFAAIGKRSSEIKELFDLFCDEAIATHSVIVASAADDPASVVTITPHTAMAVAEYLRDLGHTVTVIFDDLSTHAKYYREVALLADTFPGRDSYPGDMFYVHARLLERAGNFSLPDGKEASITALPVAQTQEGELTSFIVSNLISITDGHLFFESSLFARGMRPAIHTALSVTRVGKQTQDSLARDITYQLTLLLSSYEKTRNLTHFGAELTEETKDILHRGELFLAMCNQAKAQSIPHSVQIVLAALILERMFMSISIDEMNNVRDRLLSAYERETRVRTLLDTLAKKKNYEELRVVLQEANEQLQNTYSDKKNQENVKEDKNKGQNTQ</sequence>
<evidence type="ECO:0000256" key="4">
    <source>
        <dbReference type="ARBA" id="ARBA00022741"/>
    </source>
</evidence>
<dbReference type="InterPro" id="IPR000793">
    <property type="entry name" value="ATP_synth_asu_C"/>
</dbReference>
<dbReference type="Gene3D" id="1.20.150.20">
    <property type="entry name" value="ATP synthase alpha/beta chain, C-terminal domain"/>
    <property type="match status" value="1"/>
</dbReference>
<organism evidence="16 17">
    <name type="scientific">Candidatus Cerribacteria bacterium 'Amazon FNV 2010 28 9'</name>
    <dbReference type="NCBI Taxonomy" id="2081795"/>
    <lineage>
        <taxon>Bacteria</taxon>
        <taxon>Candidatus Cerribacteria</taxon>
    </lineage>
</organism>
<dbReference type="InterPro" id="IPR036121">
    <property type="entry name" value="ATPase_F1/V1/A1_a/bsu_N_sf"/>
</dbReference>
<evidence type="ECO:0000256" key="11">
    <source>
        <dbReference type="ARBA" id="ARBA00023310"/>
    </source>
</evidence>
<dbReference type="PANTHER" id="PTHR48082:SF2">
    <property type="entry name" value="ATP SYNTHASE SUBUNIT ALPHA, MITOCHONDRIAL"/>
    <property type="match status" value="1"/>
</dbReference>
<dbReference type="GO" id="GO:0043531">
    <property type="term" value="F:ADP binding"/>
    <property type="evidence" value="ECO:0007669"/>
    <property type="project" value="TreeGrafter"/>
</dbReference>
<gene>
    <name evidence="16" type="ORF">C5B42_03320</name>
</gene>
<dbReference type="EMBL" id="PSRQ01000038">
    <property type="protein sequence ID" value="PWU23329.1"/>
    <property type="molecule type" value="Genomic_DNA"/>
</dbReference>
<accession>A0A317JPQ2</accession>
<dbReference type="InterPro" id="IPR000194">
    <property type="entry name" value="ATPase_F1/V1/A1_a/bsu_nucl-bd"/>
</dbReference>
<dbReference type="AlphaFoldDB" id="A0A317JPQ2"/>
<protein>
    <recommendedName>
        <fullName evidence="18">ATPase F1/V1/A1 complex alpha/beta subunit nucleotide-binding domain-containing protein</fullName>
    </recommendedName>
</protein>
<keyword evidence="3" id="KW-0813">Transport</keyword>
<evidence type="ECO:0000259" key="15">
    <source>
        <dbReference type="Pfam" id="PF00306"/>
    </source>
</evidence>
<comment type="similarity">
    <text evidence="2">Belongs to the ATPase alpha/beta chains family.</text>
</comment>
<dbReference type="Gene3D" id="2.40.30.20">
    <property type="match status" value="1"/>
</dbReference>
<evidence type="ECO:0000313" key="17">
    <source>
        <dbReference type="Proteomes" id="UP000246104"/>
    </source>
</evidence>
<keyword evidence="11" id="KW-0066">ATP synthesis</keyword>
<evidence type="ECO:0000256" key="12">
    <source>
        <dbReference type="ARBA" id="ARBA00026013"/>
    </source>
</evidence>
<dbReference type="SUPFAM" id="SSF47917">
    <property type="entry name" value="C-terminal domain of alpha and beta subunits of F1 ATP synthase"/>
    <property type="match status" value="1"/>
</dbReference>
<dbReference type="GO" id="GO:0045259">
    <property type="term" value="C:proton-transporting ATP synthase complex"/>
    <property type="evidence" value="ECO:0007669"/>
    <property type="project" value="UniProtKB-KW"/>
</dbReference>
<evidence type="ECO:0000256" key="1">
    <source>
        <dbReference type="ARBA" id="ARBA00004370"/>
    </source>
</evidence>
<evidence type="ECO:0000256" key="10">
    <source>
        <dbReference type="ARBA" id="ARBA00023196"/>
    </source>
</evidence>
<dbReference type="Gene3D" id="3.40.50.300">
    <property type="entry name" value="P-loop containing nucleotide triphosphate hydrolases"/>
    <property type="match status" value="1"/>
</dbReference>
<dbReference type="SUPFAM" id="SSF52540">
    <property type="entry name" value="P-loop containing nucleoside triphosphate hydrolases"/>
    <property type="match status" value="1"/>
</dbReference>
<keyword evidence="10" id="KW-0139">CF(1)</keyword>